<evidence type="ECO:0000256" key="3">
    <source>
        <dbReference type="ARBA" id="ARBA00023242"/>
    </source>
</evidence>
<evidence type="ECO:0000313" key="7">
    <source>
        <dbReference type="Proteomes" id="UP000075714"/>
    </source>
</evidence>
<dbReference type="InterPro" id="IPR045109">
    <property type="entry name" value="LSDs-like"/>
</dbReference>
<dbReference type="GO" id="GO:0031490">
    <property type="term" value="F:chromatin DNA binding"/>
    <property type="evidence" value="ECO:0007669"/>
    <property type="project" value="TreeGrafter"/>
</dbReference>
<feature type="region of interest" description="Disordered" evidence="4">
    <location>
        <begin position="813"/>
        <end position="924"/>
    </location>
</feature>
<dbReference type="GO" id="GO:0006357">
    <property type="term" value="P:regulation of transcription by RNA polymerase II"/>
    <property type="evidence" value="ECO:0007669"/>
    <property type="project" value="TreeGrafter"/>
</dbReference>
<feature type="compositionally biased region" description="Low complexity" evidence="4">
    <location>
        <begin position="813"/>
        <end position="829"/>
    </location>
</feature>
<dbReference type="InterPro" id="IPR003347">
    <property type="entry name" value="JmjC_dom"/>
</dbReference>
<comment type="subcellular location">
    <subcellularLocation>
        <location evidence="1">Nucleus</location>
    </subcellularLocation>
</comment>
<accession>A0A150GCH9</accession>
<feature type="region of interest" description="Disordered" evidence="4">
    <location>
        <begin position="358"/>
        <end position="398"/>
    </location>
</feature>
<dbReference type="GO" id="GO:0003712">
    <property type="term" value="F:transcription coregulator activity"/>
    <property type="evidence" value="ECO:0007669"/>
    <property type="project" value="TreeGrafter"/>
</dbReference>
<keyword evidence="2" id="KW-0479">Metal-binding</keyword>
<dbReference type="PROSITE" id="PS51184">
    <property type="entry name" value="JMJC"/>
    <property type="match status" value="1"/>
</dbReference>
<feature type="compositionally biased region" description="Basic and acidic residues" evidence="4">
    <location>
        <begin position="553"/>
        <end position="567"/>
    </location>
</feature>
<evidence type="ECO:0000256" key="1">
    <source>
        <dbReference type="ARBA" id="ARBA00004123"/>
    </source>
</evidence>
<dbReference type="GO" id="GO:0000118">
    <property type="term" value="C:histone deacetylase complex"/>
    <property type="evidence" value="ECO:0007669"/>
    <property type="project" value="TreeGrafter"/>
</dbReference>
<feature type="compositionally biased region" description="Gly residues" evidence="4">
    <location>
        <begin position="833"/>
        <end position="844"/>
    </location>
</feature>
<dbReference type="GO" id="GO:0046872">
    <property type="term" value="F:metal ion binding"/>
    <property type="evidence" value="ECO:0007669"/>
    <property type="project" value="UniProtKB-KW"/>
</dbReference>
<evidence type="ECO:0000256" key="2">
    <source>
        <dbReference type="ARBA" id="ARBA00022723"/>
    </source>
</evidence>
<proteinExistence type="predicted"/>
<organism evidence="6 7">
    <name type="scientific">Gonium pectorale</name>
    <name type="common">Green alga</name>
    <dbReference type="NCBI Taxonomy" id="33097"/>
    <lineage>
        <taxon>Eukaryota</taxon>
        <taxon>Viridiplantae</taxon>
        <taxon>Chlorophyta</taxon>
        <taxon>core chlorophytes</taxon>
        <taxon>Chlorophyceae</taxon>
        <taxon>CS clade</taxon>
        <taxon>Chlamydomonadales</taxon>
        <taxon>Volvocaceae</taxon>
        <taxon>Gonium</taxon>
    </lineage>
</organism>
<evidence type="ECO:0000256" key="4">
    <source>
        <dbReference type="SAM" id="MobiDB-lite"/>
    </source>
</evidence>
<dbReference type="GO" id="GO:0032454">
    <property type="term" value="F:histone H3K9 demethylase activity"/>
    <property type="evidence" value="ECO:0007669"/>
    <property type="project" value="InterPro"/>
</dbReference>
<dbReference type="GO" id="GO:0000785">
    <property type="term" value="C:chromatin"/>
    <property type="evidence" value="ECO:0007669"/>
    <property type="project" value="TreeGrafter"/>
</dbReference>
<evidence type="ECO:0000259" key="5">
    <source>
        <dbReference type="PROSITE" id="PS51184"/>
    </source>
</evidence>
<feature type="compositionally biased region" description="Low complexity" evidence="4">
    <location>
        <begin position="579"/>
        <end position="588"/>
    </location>
</feature>
<comment type="caution">
    <text evidence="6">The sequence shown here is derived from an EMBL/GenBank/DDBJ whole genome shotgun (WGS) entry which is preliminary data.</text>
</comment>
<dbReference type="Proteomes" id="UP000075714">
    <property type="component" value="Unassembled WGS sequence"/>
</dbReference>
<dbReference type="SUPFAM" id="SSF51197">
    <property type="entry name" value="Clavaminate synthase-like"/>
    <property type="match status" value="1"/>
</dbReference>
<feature type="compositionally biased region" description="Basic and acidic residues" evidence="4">
    <location>
        <begin position="870"/>
        <end position="880"/>
    </location>
</feature>
<dbReference type="PANTHER" id="PTHR12549:SF38">
    <property type="entry name" value="JMJC DOMAIN-CONTAINING HISTONE DEMETHYLASE 2, ISOFORM A"/>
    <property type="match status" value="1"/>
</dbReference>
<dbReference type="EMBL" id="LSYV01000035">
    <property type="protein sequence ID" value="KXZ47539.1"/>
    <property type="molecule type" value="Genomic_DNA"/>
</dbReference>
<gene>
    <name evidence="6" type="ORF">GPECTOR_34g698</name>
</gene>
<dbReference type="SMART" id="SM00558">
    <property type="entry name" value="JmjC"/>
    <property type="match status" value="1"/>
</dbReference>
<keyword evidence="3" id="KW-0539">Nucleus</keyword>
<dbReference type="AlphaFoldDB" id="A0A150GCH9"/>
<keyword evidence="7" id="KW-1185">Reference proteome</keyword>
<evidence type="ECO:0000313" key="6">
    <source>
        <dbReference type="EMBL" id="KXZ47539.1"/>
    </source>
</evidence>
<feature type="domain" description="JmjC" evidence="5">
    <location>
        <begin position="444"/>
        <end position="743"/>
    </location>
</feature>
<dbReference type="STRING" id="33097.A0A150GCH9"/>
<name>A0A150GCH9_GONPE</name>
<dbReference type="PANTHER" id="PTHR12549">
    <property type="entry name" value="JMJC DOMAIN-CONTAINING HISTONE DEMETHYLATION PROTEIN"/>
    <property type="match status" value="1"/>
</dbReference>
<dbReference type="OrthoDB" id="1667110at2759"/>
<dbReference type="Pfam" id="PF02373">
    <property type="entry name" value="JmjC"/>
    <property type="match status" value="1"/>
</dbReference>
<reference evidence="7" key="1">
    <citation type="journal article" date="2016" name="Nat. Commun.">
        <title>The Gonium pectorale genome demonstrates co-option of cell cycle regulation during the evolution of multicellularity.</title>
        <authorList>
            <person name="Hanschen E.R."/>
            <person name="Marriage T.N."/>
            <person name="Ferris P.J."/>
            <person name="Hamaji T."/>
            <person name="Toyoda A."/>
            <person name="Fujiyama A."/>
            <person name="Neme R."/>
            <person name="Noguchi H."/>
            <person name="Minakuchi Y."/>
            <person name="Suzuki M."/>
            <person name="Kawai-Toyooka H."/>
            <person name="Smith D.R."/>
            <person name="Sparks H."/>
            <person name="Anderson J."/>
            <person name="Bakaric R."/>
            <person name="Luria V."/>
            <person name="Karger A."/>
            <person name="Kirschner M.W."/>
            <person name="Durand P.M."/>
            <person name="Michod R.E."/>
            <person name="Nozaki H."/>
            <person name="Olson B.J."/>
        </authorList>
    </citation>
    <scope>NUCLEOTIDE SEQUENCE [LARGE SCALE GENOMIC DNA]</scope>
    <source>
        <strain evidence="7">NIES-2863</strain>
    </source>
</reference>
<protein>
    <recommendedName>
        <fullName evidence="5">JmjC domain-containing protein</fullName>
    </recommendedName>
</protein>
<dbReference type="CDD" id="cd19757">
    <property type="entry name" value="Bbox1"/>
    <property type="match status" value="1"/>
</dbReference>
<dbReference type="Gene3D" id="2.60.120.650">
    <property type="entry name" value="Cupin"/>
    <property type="match status" value="1"/>
</dbReference>
<sequence length="924" mass="98525">MGPHINLSRHALRWITGTGEGAVAAAPGSVTGSAGGLVPGLRPERGGALGYYLDLEDLELAASGVSAEEVEVQDMRKERVLCDVCATSIAAMFRECMQCQKVLCLECCKARREGGDNGSCSGAAVQRSGGLRCGIAACSGSTRLLTHLPRQHRHLLQALREEYKHLAAGGGCASPSYWDPRLVIESAGARQPQLPAELGQAPQRAQAGVVASTVPQGPAHGQQQAMSRQQQQLQQPQPMEELIVAAGVSTFKAGDVVPEGHVAAWDRYVLPAEDVRLASVRPRGDPVGGGSGPRHLFTPHSRDLEPGSPRFVAYALIFQERWRLREPVLVRGCRGSKPELWLPETFRAHVREGLNKLKASEPSNEGQAAGGRPTASRSVVRGRGRRPNGSQSGGAGGGDGELLTIIDCADGFKPVAGMNETRFFRLYQQPYHPVAQPLMLKLKDYPPVKEFSAVLPKHYADFLEQLPLPFMTRPDEAPLNLATSLFPFANPTDLGPKAYIAFGTIEENEDGRERDSVTKLHQDMSDAVNILNHVQRHGDSPGQSHSRGHSHGRHAEAQPREREDQRRRQALPGAGAGGSAASSAVAAVGDGGRTVDGADPRVRCGNEPLELPGYGGAGAVWDIWAPGEETEKLCSYLREHATSFFEYGQQLKQGQVDNPVFDQAFFVHRKHREALWAQHGVSSWHFEQYEHEAVFIPAGCPHQTAVDFVSPEAVDESVRMAEGLRRMSRDPHADGYSAIDDAHSDRLQGMLILLGAAVEHFRTLHPEAYTVPQRSRQGSGTATGMAGAVARANGNAVIAAAALVMPAARASPAAAGHGGQQRRAAAPAASTGRMGGRGGGGSGGDRPPLVAGVPTAGLQMAGGAKRQQHQQREGEQRRSDSAGAGAGVAEAALSRKRPGQASPVKTCQRRRQASTDDGDVGRVP</sequence>
<feature type="region of interest" description="Disordered" evidence="4">
    <location>
        <begin position="535"/>
        <end position="604"/>
    </location>
</feature>